<proteinExistence type="predicted"/>
<dbReference type="AlphaFoldDB" id="A0A0D6PJV2"/>
<dbReference type="Gene3D" id="1.10.10.2830">
    <property type="match status" value="1"/>
</dbReference>
<dbReference type="Proteomes" id="UP000032668">
    <property type="component" value="Unassembled WGS sequence"/>
</dbReference>
<dbReference type="OrthoDB" id="8116493at2"/>
<gene>
    <name evidence="1" type="ORF">Aam_073_006</name>
</gene>
<name>A0A0D6PJV2_9PROT</name>
<dbReference type="CDD" id="cd16387">
    <property type="entry name" value="ParB_N_Srx"/>
    <property type="match status" value="1"/>
</dbReference>
<organism evidence="1 2">
    <name type="scientific">Acidocella aminolytica 101 = DSM 11237</name>
    <dbReference type="NCBI Taxonomy" id="1120923"/>
    <lineage>
        <taxon>Bacteria</taxon>
        <taxon>Pseudomonadati</taxon>
        <taxon>Pseudomonadota</taxon>
        <taxon>Alphaproteobacteria</taxon>
        <taxon>Acetobacterales</taxon>
        <taxon>Acidocellaceae</taxon>
        <taxon>Acidocella</taxon>
    </lineage>
</organism>
<keyword evidence="2" id="KW-1185">Reference proteome</keyword>
<protein>
    <recommendedName>
        <fullName evidence="3">Chromosome partitioning nuclease protein ParB</fullName>
    </recommendedName>
</protein>
<evidence type="ECO:0000313" key="2">
    <source>
        <dbReference type="Proteomes" id="UP000032668"/>
    </source>
</evidence>
<sequence>MAFVVKPLQSFTAEAQAQDSQKLYLYQIDPLLVDEEDGFNLRYYDDPKVISHIDAFCDSYMQGRYVPPMVVRALEDGRIVVIEGHCRRRGLRMAIARGARIPLVSVIPFRGNDAERVEVMLRSAQGLKLETLDIARGYQRLREMGFSVAEIAKSQSKTTARVEQLLLLAEADPQVHALVRGNHVSPDAAIEALQAHGEIAAEMLGKKLDEARQDGFVRLTKTTPRKPRLPRRTVEKVFAGVEAAMAELSPELSKRAKALQKLPEDERATRMVEVSAQMLVSMAQAGKEIERMKARQARRLAKLEAALTPLPLS</sequence>
<dbReference type="SUPFAM" id="SSF109709">
    <property type="entry name" value="KorB DNA-binding domain-like"/>
    <property type="match status" value="1"/>
</dbReference>
<evidence type="ECO:0000313" key="1">
    <source>
        <dbReference type="EMBL" id="GAN81064.1"/>
    </source>
</evidence>
<dbReference type="STRING" id="1120923.SAMN02746095_02197"/>
<dbReference type="RefSeq" id="WP_048879452.1">
    <property type="nucleotide sequence ID" value="NZ_BANC01000071.1"/>
</dbReference>
<comment type="caution">
    <text evidence="1">The sequence shown here is derived from an EMBL/GenBank/DDBJ whole genome shotgun (WGS) entry which is preliminary data.</text>
</comment>
<evidence type="ECO:0008006" key="3">
    <source>
        <dbReference type="Google" id="ProtNLM"/>
    </source>
</evidence>
<accession>A0A0D6PJV2</accession>
<reference evidence="1 2" key="1">
    <citation type="submission" date="2012-11" db="EMBL/GenBank/DDBJ databases">
        <title>Whole genome sequence of Acidocella aminolytica 101 = DSM 11237.</title>
        <authorList>
            <person name="Azuma Y."/>
            <person name="Higashiura N."/>
            <person name="Hirakawa H."/>
            <person name="Matsushita K."/>
        </authorList>
    </citation>
    <scope>NUCLEOTIDE SEQUENCE [LARGE SCALE GENOMIC DNA]</scope>
    <source>
        <strain evidence="2">101 / DSM 11237</strain>
    </source>
</reference>
<dbReference type="EMBL" id="BANC01000071">
    <property type="protein sequence ID" value="GAN81064.1"/>
    <property type="molecule type" value="Genomic_DNA"/>
</dbReference>